<feature type="compositionally biased region" description="Polar residues" evidence="1">
    <location>
        <begin position="78"/>
        <end position="90"/>
    </location>
</feature>
<feature type="compositionally biased region" description="Basic and acidic residues" evidence="1">
    <location>
        <begin position="91"/>
        <end position="105"/>
    </location>
</feature>
<feature type="compositionally biased region" description="Basic and acidic residues" evidence="1">
    <location>
        <begin position="121"/>
        <end position="138"/>
    </location>
</feature>
<dbReference type="Proteomes" id="UP000255505">
    <property type="component" value="Chromosome I"/>
</dbReference>
<evidence type="ECO:0000256" key="1">
    <source>
        <dbReference type="SAM" id="MobiDB-lite"/>
    </source>
</evidence>
<feature type="region of interest" description="Disordered" evidence="1">
    <location>
        <begin position="1"/>
        <end position="33"/>
    </location>
</feature>
<dbReference type="EMBL" id="LT991976">
    <property type="protein sequence ID" value="SPK71516.1"/>
    <property type="molecule type" value="Genomic_DNA"/>
</dbReference>
<dbReference type="AlphaFoldDB" id="A0A375I9N7"/>
<feature type="region of interest" description="Disordered" evidence="1">
    <location>
        <begin position="118"/>
        <end position="147"/>
    </location>
</feature>
<feature type="compositionally biased region" description="Low complexity" evidence="1">
    <location>
        <begin position="9"/>
        <end position="26"/>
    </location>
</feature>
<name>A0A375I9N7_9BURK</name>
<protein>
    <submittedName>
        <fullName evidence="2">Uncharacterized protein</fullName>
    </submittedName>
</protein>
<organism evidence="2 3">
    <name type="scientific">Cupriavidus taiwanensis</name>
    <dbReference type="NCBI Taxonomy" id="164546"/>
    <lineage>
        <taxon>Bacteria</taxon>
        <taxon>Pseudomonadati</taxon>
        <taxon>Pseudomonadota</taxon>
        <taxon>Betaproteobacteria</taxon>
        <taxon>Burkholderiales</taxon>
        <taxon>Burkholderiaceae</taxon>
        <taxon>Cupriavidus</taxon>
    </lineage>
</organism>
<gene>
    <name evidence="2" type="ORF">CT19425_30740</name>
</gene>
<evidence type="ECO:0000313" key="3">
    <source>
        <dbReference type="Proteomes" id="UP000255505"/>
    </source>
</evidence>
<accession>A0A375I9N7</accession>
<reference evidence="2 3" key="1">
    <citation type="submission" date="2018-01" db="EMBL/GenBank/DDBJ databases">
        <authorList>
            <person name="Gaut B.S."/>
            <person name="Morton B.R."/>
            <person name="Clegg M.T."/>
            <person name="Duvall M.R."/>
        </authorList>
    </citation>
    <scope>NUCLEOTIDE SEQUENCE [LARGE SCALE GENOMIC DNA]</scope>
    <source>
        <strain evidence="2">Cupriavidus taiwanensis LMG 19425</strain>
    </source>
</reference>
<dbReference type="RefSeq" id="WP_115663699.1">
    <property type="nucleotide sequence ID" value="NZ_JAYMSA010000007.1"/>
</dbReference>
<proteinExistence type="predicted"/>
<evidence type="ECO:0000313" key="2">
    <source>
        <dbReference type="EMBL" id="SPK71516.1"/>
    </source>
</evidence>
<sequence length="147" mass="15898">MTSPSPVRPVRSTRAATAAAVAGEPESPARRPVPGLGVAVAAALVLASGWAGAQESNALTQQELNQINNQPIAPAARSQLNQPRQPSFQLNERDGTQVREYRDKGRATDIQVRSGFGTRYEMSKPEDSSPKIREHDVNRVPSVNLKF</sequence>
<feature type="region of interest" description="Disordered" evidence="1">
    <location>
        <begin position="74"/>
        <end position="105"/>
    </location>
</feature>